<evidence type="ECO:0000256" key="12">
    <source>
        <dbReference type="SAM" id="Phobius"/>
    </source>
</evidence>
<comment type="subcellular location">
    <subcellularLocation>
        <location evidence="11">Cytoplasm</location>
    </subcellularLocation>
</comment>
<feature type="transmembrane region" description="Helical" evidence="12">
    <location>
        <begin position="26"/>
        <end position="47"/>
    </location>
</feature>
<accession>A0ABT4LIJ3</accession>
<proteinExistence type="inferred from homology"/>
<evidence type="ECO:0000256" key="8">
    <source>
        <dbReference type="ARBA" id="ARBA00023002"/>
    </source>
</evidence>
<comment type="similarity">
    <text evidence="3 11">Belongs to the FAD-dependent oxidoreductase 2 family. NadB subfamily.</text>
</comment>
<dbReference type="Gene3D" id="3.50.50.60">
    <property type="entry name" value="FAD/NAD(P)-binding domain"/>
    <property type="match status" value="1"/>
</dbReference>
<dbReference type="Pfam" id="PF02910">
    <property type="entry name" value="Succ_DH_flav_C"/>
    <property type="match status" value="1"/>
</dbReference>
<dbReference type="EMBL" id="JAPWGY010000003">
    <property type="protein sequence ID" value="MCZ4280927.1"/>
    <property type="molecule type" value="Genomic_DNA"/>
</dbReference>
<dbReference type="InterPro" id="IPR003953">
    <property type="entry name" value="FAD-dep_OxRdtase_2_FAD-bd"/>
</dbReference>
<dbReference type="InterPro" id="IPR036188">
    <property type="entry name" value="FAD/NAD-bd_sf"/>
</dbReference>
<dbReference type="SUPFAM" id="SSF56425">
    <property type="entry name" value="Succinate dehydrogenase/fumarate reductase flavoprotein, catalytic domain"/>
    <property type="match status" value="1"/>
</dbReference>
<evidence type="ECO:0000256" key="1">
    <source>
        <dbReference type="ARBA" id="ARBA00001974"/>
    </source>
</evidence>
<dbReference type="InterPro" id="IPR005288">
    <property type="entry name" value="NadB"/>
</dbReference>
<evidence type="ECO:0000259" key="14">
    <source>
        <dbReference type="Pfam" id="PF02910"/>
    </source>
</evidence>
<dbReference type="Gene3D" id="3.90.700.10">
    <property type="entry name" value="Succinate dehydrogenase/fumarate reductase flavoprotein, catalytic domain"/>
    <property type="match status" value="1"/>
</dbReference>
<dbReference type="Pfam" id="PF00890">
    <property type="entry name" value="FAD_binding_2"/>
    <property type="match status" value="1"/>
</dbReference>
<organism evidence="15 16">
    <name type="scientific">Kiloniella laminariae</name>
    <dbReference type="NCBI Taxonomy" id="454162"/>
    <lineage>
        <taxon>Bacteria</taxon>
        <taxon>Pseudomonadati</taxon>
        <taxon>Pseudomonadota</taxon>
        <taxon>Alphaproteobacteria</taxon>
        <taxon>Rhodospirillales</taxon>
        <taxon>Kiloniellaceae</taxon>
        <taxon>Kiloniella</taxon>
    </lineage>
</organism>
<feature type="domain" description="Fumarate reductase/succinate dehydrogenase flavoprotein-like C-terminal" evidence="14">
    <location>
        <begin position="488"/>
        <end position="530"/>
    </location>
</feature>
<feature type="domain" description="FAD-dependent oxidoreductase 2 FAD-binding" evidence="13">
    <location>
        <begin position="29"/>
        <end position="396"/>
    </location>
</feature>
<dbReference type="InterPro" id="IPR027477">
    <property type="entry name" value="Succ_DH/fumarate_Rdtase_cat_sf"/>
</dbReference>
<keyword evidence="16" id="KW-1185">Reference proteome</keyword>
<keyword evidence="7 11" id="KW-0274">FAD</keyword>
<evidence type="ECO:0000256" key="10">
    <source>
        <dbReference type="NCBIfam" id="TIGR00551"/>
    </source>
</evidence>
<protein>
    <recommendedName>
        <fullName evidence="4 10">L-aspartate oxidase</fullName>
        <ecNumber evidence="4 10">1.4.3.16</ecNumber>
    </recommendedName>
</protein>
<comment type="function">
    <text evidence="11">Catalyzes the oxidation of L-aspartate to iminoaspartate.</text>
</comment>
<keyword evidence="8 11" id="KW-0560">Oxidoreductase</keyword>
<evidence type="ECO:0000256" key="9">
    <source>
        <dbReference type="ARBA" id="ARBA00048305"/>
    </source>
</evidence>
<reference evidence="15" key="1">
    <citation type="submission" date="2022-12" db="EMBL/GenBank/DDBJ databases">
        <title>Bacterial isolates from different developmental stages of Nematostella vectensis.</title>
        <authorList>
            <person name="Fraune S."/>
        </authorList>
    </citation>
    <scope>NUCLEOTIDE SEQUENCE</scope>
    <source>
        <strain evidence="15">G21630-S1</strain>
    </source>
</reference>
<keyword evidence="12" id="KW-1133">Transmembrane helix</keyword>
<comment type="caution">
    <text evidence="15">The sequence shown here is derived from an EMBL/GenBank/DDBJ whole genome shotgun (WGS) entry which is preliminary data.</text>
</comment>
<evidence type="ECO:0000256" key="4">
    <source>
        <dbReference type="ARBA" id="ARBA00012173"/>
    </source>
</evidence>
<comment type="catalytic activity">
    <reaction evidence="9">
        <text>L-aspartate + O2 = iminosuccinate + H2O2</text>
        <dbReference type="Rhea" id="RHEA:25876"/>
        <dbReference type="ChEBI" id="CHEBI:15379"/>
        <dbReference type="ChEBI" id="CHEBI:16240"/>
        <dbReference type="ChEBI" id="CHEBI:29991"/>
        <dbReference type="ChEBI" id="CHEBI:77875"/>
        <dbReference type="EC" id="1.4.3.16"/>
    </reaction>
    <physiologicalReaction direction="left-to-right" evidence="9">
        <dbReference type="Rhea" id="RHEA:25877"/>
    </physiologicalReaction>
</comment>
<dbReference type="InterPro" id="IPR037099">
    <property type="entry name" value="Fum_R/Succ_DH_flav-like_C_sf"/>
</dbReference>
<dbReference type="Proteomes" id="UP001069802">
    <property type="component" value="Unassembled WGS sequence"/>
</dbReference>
<keyword evidence="6 11" id="KW-0662">Pyridine nucleotide biosynthesis</keyword>
<dbReference type="NCBIfam" id="NF005701">
    <property type="entry name" value="PRK07512.1"/>
    <property type="match status" value="1"/>
</dbReference>
<keyword evidence="12" id="KW-0472">Membrane</keyword>
<dbReference type="EC" id="1.4.3.16" evidence="4 10"/>
<evidence type="ECO:0000256" key="5">
    <source>
        <dbReference type="ARBA" id="ARBA00022630"/>
    </source>
</evidence>
<dbReference type="Gene3D" id="1.20.58.100">
    <property type="entry name" value="Fumarate reductase/succinate dehydrogenase flavoprotein-like, C-terminal domain"/>
    <property type="match status" value="1"/>
</dbReference>
<dbReference type="PRINTS" id="PR00368">
    <property type="entry name" value="FADPNR"/>
</dbReference>
<evidence type="ECO:0000256" key="11">
    <source>
        <dbReference type="RuleBase" id="RU362049"/>
    </source>
</evidence>
<comment type="pathway">
    <text evidence="2 11">Cofactor biosynthesis; NAD(+) biosynthesis; iminoaspartate from L-aspartate (oxidase route): step 1/1.</text>
</comment>
<evidence type="ECO:0000313" key="15">
    <source>
        <dbReference type="EMBL" id="MCZ4280927.1"/>
    </source>
</evidence>
<dbReference type="SUPFAM" id="SSF46977">
    <property type="entry name" value="Succinate dehydrogenase/fumarate reductase flavoprotein C-terminal domain"/>
    <property type="match status" value="1"/>
</dbReference>
<keyword evidence="5 11" id="KW-0285">Flavoprotein</keyword>
<evidence type="ECO:0000313" key="16">
    <source>
        <dbReference type="Proteomes" id="UP001069802"/>
    </source>
</evidence>
<dbReference type="PIRSF" id="PIRSF000171">
    <property type="entry name" value="SDHA_APRA_LASPO"/>
    <property type="match status" value="1"/>
</dbReference>
<comment type="cofactor">
    <cofactor evidence="1 11">
        <name>FAD</name>
        <dbReference type="ChEBI" id="CHEBI:57692"/>
    </cofactor>
</comment>
<dbReference type="PANTHER" id="PTHR42716:SF2">
    <property type="entry name" value="L-ASPARTATE OXIDASE, CHLOROPLASTIC"/>
    <property type="match status" value="1"/>
</dbReference>
<sequence>MAPKVKSPANRKTGQQADKMASDQSLACDVLIIGAGIAGLMTALSLAPRSVILLSKGPLGQEASSTWAQGGISAALSPDDSPENHQQDTLAVAGGIANSEIAKLVTDLGPERIRQLVELGVVFDRDGQNLSLSREAAHSHRRVVHANGDSTGREVMRALRDRTQESPHIIVLEQAEALDLIIEDQRVAGTSLIHQGKIKTVTSAATVLATGGIGQLFSATTNPFAASGDGLAMAARAGALLQDLEFVQFHPTAIDVAATPLPLATEALRGDGALLVNDLGEHFMLEKHPLAELAPRDVVARGIWDQIEQGRRCYLDCRIKIGQRFPQLFPTVFTHCQNHGIDPRCDLIPVLPAAHYHMGGIATDARGRSSLPGLWVCGEAACTGLHGANRLASNSLLEALVFGPLVSDDIKNSLLHSGLQTQDGLLRKPAVTHTMPPDFTLEPEADVIKELQLLNYRHIGLCRNRTGLQLLIEHLRKIGQEHDNASPRLRNLMTCSHLIATAALNREESRGGHFRSDYPQSLSRYQNHSLQTLNDCSIATGTPSQSFCSPTDLSLAS</sequence>
<dbReference type="InterPro" id="IPR015939">
    <property type="entry name" value="Fum_Rdtase/Succ_DH_flav-like_C"/>
</dbReference>
<dbReference type="SUPFAM" id="SSF51905">
    <property type="entry name" value="FAD/NAD(P)-binding domain"/>
    <property type="match status" value="1"/>
</dbReference>
<dbReference type="GO" id="GO:0008734">
    <property type="term" value="F:L-aspartate oxidase activity"/>
    <property type="evidence" value="ECO:0007669"/>
    <property type="project" value="UniProtKB-EC"/>
</dbReference>
<evidence type="ECO:0000256" key="7">
    <source>
        <dbReference type="ARBA" id="ARBA00022827"/>
    </source>
</evidence>
<gene>
    <name evidence="15" type="ORF">O4H49_09080</name>
</gene>
<dbReference type="RefSeq" id="WP_269423113.1">
    <property type="nucleotide sequence ID" value="NZ_JAPWGY010000003.1"/>
</dbReference>
<evidence type="ECO:0000259" key="13">
    <source>
        <dbReference type="Pfam" id="PF00890"/>
    </source>
</evidence>
<dbReference type="PANTHER" id="PTHR42716">
    <property type="entry name" value="L-ASPARTATE OXIDASE"/>
    <property type="match status" value="1"/>
</dbReference>
<evidence type="ECO:0000256" key="3">
    <source>
        <dbReference type="ARBA" id="ARBA00008562"/>
    </source>
</evidence>
<evidence type="ECO:0000256" key="2">
    <source>
        <dbReference type="ARBA" id="ARBA00004950"/>
    </source>
</evidence>
<evidence type="ECO:0000256" key="6">
    <source>
        <dbReference type="ARBA" id="ARBA00022642"/>
    </source>
</evidence>
<keyword evidence="12" id="KW-0812">Transmembrane</keyword>
<dbReference type="NCBIfam" id="TIGR00551">
    <property type="entry name" value="nadB"/>
    <property type="match status" value="1"/>
</dbReference>
<name>A0ABT4LIJ3_9PROT</name>